<accession>A0AAX2ZFP7</accession>
<keyword evidence="2" id="KW-1185">Reference proteome</keyword>
<dbReference type="EMBL" id="CP081135">
    <property type="protein sequence ID" value="UEL47575.1"/>
    <property type="molecule type" value="Genomic_DNA"/>
</dbReference>
<sequence length="125" mass="14218">MDRDKVKVIKYEKGYDLYINDIEMKHVGDFKIDEFGIYSDITIKLCAVDLEIENEKTIDISAKSGGKIELKIDRETVAKEIINFGKGSARPKCFGGYNTFLCCSHLDGKCSFARECEKSKCKRSE</sequence>
<evidence type="ECO:0000313" key="1">
    <source>
        <dbReference type="EMBL" id="UEL47575.1"/>
    </source>
</evidence>
<evidence type="ECO:0000313" key="2">
    <source>
        <dbReference type="Proteomes" id="UP001198983"/>
    </source>
</evidence>
<gene>
    <name evidence="1" type="ORF">JW646_18450</name>
</gene>
<protein>
    <submittedName>
        <fullName evidence="1">Uncharacterized protein</fullName>
    </submittedName>
</protein>
<dbReference type="Proteomes" id="UP001198983">
    <property type="component" value="Chromosome"/>
</dbReference>
<organism evidence="1 2">
    <name type="scientific">Terrisporobacter hibernicus</name>
    <dbReference type="NCBI Taxonomy" id="2813371"/>
    <lineage>
        <taxon>Bacteria</taxon>
        <taxon>Bacillati</taxon>
        <taxon>Bacillota</taxon>
        <taxon>Clostridia</taxon>
        <taxon>Peptostreptococcales</taxon>
        <taxon>Peptostreptococcaceae</taxon>
        <taxon>Terrisporobacter</taxon>
    </lineage>
</organism>
<proteinExistence type="predicted"/>
<dbReference type="KEGG" id="tem:JW646_18450"/>
<dbReference type="RefSeq" id="WP_228415950.1">
    <property type="nucleotide sequence ID" value="NZ_CP081135.1"/>
</dbReference>
<reference evidence="1 2" key="1">
    <citation type="journal article" date="2023" name="Int. J. Syst. Evol. Microbiol.">
        <title>Terrisporobacter hibernicus sp. nov., isolated from bovine faeces in Northern Ireland.</title>
        <authorList>
            <person name="Mitchell M."/>
            <person name="Nguyen S.V."/>
            <person name="Connor M."/>
            <person name="Fairley D.J."/>
            <person name="Donoghue O."/>
            <person name="Marshall H."/>
            <person name="Koolman L."/>
            <person name="McMullan G."/>
            <person name="Schaffer K.E."/>
            <person name="McGrath J.W."/>
            <person name="Fanning S."/>
        </authorList>
    </citation>
    <scope>NUCLEOTIDE SEQUENCE [LARGE SCALE GENOMIC DNA]</scope>
    <source>
        <strain evidence="1 2">MCA3</strain>
    </source>
</reference>
<name>A0AAX2ZFP7_9FIRM</name>
<dbReference type="AlphaFoldDB" id="A0AAX2ZFP7"/>